<dbReference type="Pfam" id="PF06445">
    <property type="entry name" value="GyrI-like"/>
    <property type="match status" value="1"/>
</dbReference>
<comment type="caution">
    <text evidence="4">The sequence shown here is derived from an EMBL/GenBank/DDBJ whole genome shotgun (WGS) entry which is preliminary data.</text>
</comment>
<dbReference type="InterPro" id="IPR009061">
    <property type="entry name" value="DNA-bd_dom_put_sf"/>
</dbReference>
<organism evidence="4 5">
    <name type="scientific">Paenibacillus etheri</name>
    <dbReference type="NCBI Taxonomy" id="1306852"/>
    <lineage>
        <taxon>Bacteria</taxon>
        <taxon>Bacillati</taxon>
        <taxon>Bacillota</taxon>
        <taxon>Bacilli</taxon>
        <taxon>Bacillales</taxon>
        <taxon>Paenibacillaceae</taxon>
        <taxon>Paenibacillus</taxon>
    </lineage>
</organism>
<dbReference type="PROSITE" id="PS50937">
    <property type="entry name" value="HTH_MERR_2"/>
    <property type="match status" value="1"/>
</dbReference>
<dbReference type="InterPro" id="IPR047057">
    <property type="entry name" value="MerR_fam"/>
</dbReference>
<evidence type="ECO:0000313" key="5">
    <source>
        <dbReference type="Proteomes" id="UP000054709"/>
    </source>
</evidence>
<accession>A0A0W1B552</accession>
<dbReference type="Proteomes" id="UP000054709">
    <property type="component" value="Unassembled WGS sequence"/>
</dbReference>
<dbReference type="EMBL" id="LCZJ02000005">
    <property type="protein sequence ID" value="KTD88684.1"/>
    <property type="molecule type" value="Genomic_DNA"/>
</dbReference>
<dbReference type="InterPro" id="IPR011256">
    <property type="entry name" value="Reg_factor_effector_dom_sf"/>
</dbReference>
<dbReference type="SUPFAM" id="SSF55136">
    <property type="entry name" value="Probable bacterial effector-binding domain"/>
    <property type="match status" value="1"/>
</dbReference>
<dbReference type="Pfam" id="PF13411">
    <property type="entry name" value="MerR_1"/>
    <property type="match status" value="1"/>
</dbReference>
<reference evidence="4 5" key="1">
    <citation type="journal article" date="2015" name="Int. Biodeterior. Biodegradation">
        <title>Physiological and genetic screening methods for the isolation of methyl tert-butyl ether-degrading bacteria for bioremediation purposes.</title>
        <authorList>
            <person name="Guisado I.M."/>
            <person name="Purswani J."/>
            <person name="Gonzalez Lopez J."/>
            <person name="Pozo C."/>
        </authorList>
    </citation>
    <scope>NUCLEOTIDE SEQUENCE [LARGE SCALE GENOMIC DNA]</scope>
    <source>
        <strain evidence="4 5">SH7</strain>
    </source>
</reference>
<name>A0A0W1B552_9BACL</name>
<dbReference type="AlphaFoldDB" id="A0A0W1B552"/>
<dbReference type="InterPro" id="IPR029442">
    <property type="entry name" value="GyrI-like"/>
</dbReference>
<keyword evidence="2" id="KW-0175">Coiled coil</keyword>
<dbReference type="GO" id="GO:0003700">
    <property type="term" value="F:DNA-binding transcription factor activity"/>
    <property type="evidence" value="ECO:0007669"/>
    <property type="project" value="InterPro"/>
</dbReference>
<dbReference type="SMART" id="SM00422">
    <property type="entry name" value="HTH_MERR"/>
    <property type="match status" value="1"/>
</dbReference>
<dbReference type="OrthoDB" id="9773308at2"/>
<evidence type="ECO:0000313" key="4">
    <source>
        <dbReference type="EMBL" id="KTD88684.1"/>
    </source>
</evidence>
<dbReference type="RefSeq" id="WP_060621531.1">
    <property type="nucleotide sequence ID" value="NZ_LCZJ02000005.1"/>
</dbReference>
<dbReference type="GO" id="GO:0003677">
    <property type="term" value="F:DNA binding"/>
    <property type="evidence" value="ECO:0007669"/>
    <property type="project" value="UniProtKB-KW"/>
</dbReference>
<keyword evidence="5" id="KW-1185">Reference proteome</keyword>
<evidence type="ECO:0000256" key="2">
    <source>
        <dbReference type="SAM" id="Coils"/>
    </source>
</evidence>
<keyword evidence="1" id="KW-0238">DNA-binding</keyword>
<gene>
    <name evidence="4" type="ORF">UQ64_29700</name>
</gene>
<evidence type="ECO:0000256" key="1">
    <source>
        <dbReference type="ARBA" id="ARBA00023125"/>
    </source>
</evidence>
<dbReference type="SUPFAM" id="SSF46955">
    <property type="entry name" value="Putative DNA-binding domain"/>
    <property type="match status" value="1"/>
</dbReference>
<evidence type="ECO:0000259" key="3">
    <source>
        <dbReference type="PROSITE" id="PS50937"/>
    </source>
</evidence>
<dbReference type="InterPro" id="IPR000551">
    <property type="entry name" value="MerR-type_HTH_dom"/>
</dbReference>
<dbReference type="Gene3D" id="1.10.1660.10">
    <property type="match status" value="1"/>
</dbReference>
<protein>
    <submittedName>
        <fullName evidence="4">Transcriptional regulator</fullName>
    </submittedName>
</protein>
<dbReference type="Gene3D" id="3.20.80.10">
    <property type="entry name" value="Regulatory factor, effector binding domain"/>
    <property type="match status" value="1"/>
</dbReference>
<feature type="coiled-coil region" evidence="2">
    <location>
        <begin position="91"/>
        <end position="118"/>
    </location>
</feature>
<dbReference type="PANTHER" id="PTHR30204">
    <property type="entry name" value="REDOX-CYCLING DRUG-SENSING TRANSCRIPTIONAL ACTIVATOR SOXR"/>
    <property type="match status" value="1"/>
</dbReference>
<feature type="domain" description="HTH merR-type" evidence="3">
    <location>
        <begin position="8"/>
        <end position="77"/>
    </location>
</feature>
<sequence>MKQDKPKYFTTAEFAKLCKVNKQTLIYYDNIGLLSPMLKNAKGYRYYSIHQLKLFNVIDLFKDLGMSLNEIQEYTKKKSPELFLSLMYRQKAEVTKRREAAERNERILETKIALLEQASNLNFNEITLEYFPESKLYLSRDIKDITEDNFVEVVSDFIDELFLNQLDTGNPIGGITMREEVLNGEFTNYTYLYMEQPHPKGGYPFFETVKGDFLIGYHIGEERTIDCTYNRLFDEMARLKLSLGKYVFEEYIYDTVVKNREGDYVTKIKLHVVR</sequence>
<dbReference type="PANTHER" id="PTHR30204:SF85">
    <property type="entry name" value="MULTIDRUG-EFFLUX TRANSPORTER 2 REGULATOR"/>
    <property type="match status" value="1"/>
</dbReference>
<proteinExistence type="predicted"/>